<organism evidence="1">
    <name type="scientific">Schizaphis graminum</name>
    <name type="common">Green bug aphid</name>
    <dbReference type="NCBI Taxonomy" id="13262"/>
    <lineage>
        <taxon>Eukaryota</taxon>
        <taxon>Metazoa</taxon>
        <taxon>Ecdysozoa</taxon>
        <taxon>Arthropoda</taxon>
        <taxon>Hexapoda</taxon>
        <taxon>Insecta</taxon>
        <taxon>Pterygota</taxon>
        <taxon>Neoptera</taxon>
        <taxon>Paraneoptera</taxon>
        <taxon>Hemiptera</taxon>
        <taxon>Sternorrhyncha</taxon>
        <taxon>Aphidomorpha</taxon>
        <taxon>Aphidoidea</taxon>
        <taxon>Aphididae</taxon>
        <taxon>Aphidini</taxon>
        <taxon>Schizaphis</taxon>
    </lineage>
</organism>
<proteinExistence type="predicted"/>
<protein>
    <submittedName>
        <fullName evidence="1">Uncharacterized protein</fullName>
    </submittedName>
</protein>
<evidence type="ECO:0000313" key="1">
    <source>
        <dbReference type="EMBL" id="MBY13308.1"/>
    </source>
</evidence>
<dbReference type="AlphaFoldDB" id="A0A2S2N899"/>
<accession>A0A2S2N899</accession>
<dbReference type="EMBL" id="GGMR01000689">
    <property type="protein sequence ID" value="MBY13308.1"/>
    <property type="molecule type" value="Transcribed_RNA"/>
</dbReference>
<reference evidence="1" key="1">
    <citation type="submission" date="2018-04" db="EMBL/GenBank/DDBJ databases">
        <title>Transcriptome of Schizaphis graminum biotype I.</title>
        <authorList>
            <person name="Scully E.D."/>
            <person name="Geib S.M."/>
            <person name="Palmer N.A."/>
            <person name="Koch K."/>
            <person name="Bradshaw J."/>
            <person name="Heng-Moss T."/>
            <person name="Sarath G."/>
        </authorList>
    </citation>
    <scope>NUCLEOTIDE SEQUENCE</scope>
</reference>
<name>A0A2S2N899_SCHGA</name>
<sequence length="121" mass="14630">MFSYLDSVLQFNIKMYKNILYIYIEEFREVIINKYKIIIPINFQLQIVLTHANTRMAFRCHRHASFTKFCSEFFAHTRLQYYITTDSTRFIHNRSLCSYEKLISIIGTKITDYLHVIIRNS</sequence>
<gene>
    <name evidence="1" type="ORF">g.161181</name>
</gene>